<dbReference type="Proteomes" id="UP000823858">
    <property type="component" value="Unassembled WGS sequence"/>
</dbReference>
<proteinExistence type="inferred from homology"/>
<dbReference type="Pfam" id="PF13193">
    <property type="entry name" value="AMP-binding_C"/>
    <property type="match status" value="1"/>
</dbReference>
<dbReference type="Pfam" id="PF00501">
    <property type="entry name" value="AMP-binding"/>
    <property type="match status" value="1"/>
</dbReference>
<evidence type="ECO:0000259" key="6">
    <source>
        <dbReference type="Pfam" id="PF13193"/>
    </source>
</evidence>
<evidence type="ECO:0000259" key="5">
    <source>
        <dbReference type="Pfam" id="PF00501"/>
    </source>
</evidence>
<dbReference type="AlphaFoldDB" id="A0A9D2TMW6"/>
<dbReference type="GO" id="GO:0016874">
    <property type="term" value="F:ligase activity"/>
    <property type="evidence" value="ECO:0007669"/>
    <property type="project" value="UniProtKB-KW"/>
</dbReference>
<organism evidence="7 8">
    <name type="scientific">Candidatus Corynebacterium faecigallinarum</name>
    <dbReference type="NCBI Taxonomy" id="2838528"/>
    <lineage>
        <taxon>Bacteria</taxon>
        <taxon>Bacillati</taxon>
        <taxon>Actinomycetota</taxon>
        <taxon>Actinomycetes</taxon>
        <taxon>Mycobacteriales</taxon>
        <taxon>Corynebacteriaceae</taxon>
        <taxon>Corynebacterium</taxon>
    </lineage>
</organism>
<dbReference type="SUPFAM" id="SSF56801">
    <property type="entry name" value="Acetyl-CoA synthetase-like"/>
    <property type="match status" value="1"/>
</dbReference>
<evidence type="ECO:0000256" key="4">
    <source>
        <dbReference type="ARBA" id="ARBA00023098"/>
    </source>
</evidence>
<evidence type="ECO:0000256" key="3">
    <source>
        <dbReference type="ARBA" id="ARBA00022832"/>
    </source>
</evidence>
<dbReference type="PANTHER" id="PTHR43859">
    <property type="entry name" value="ACYL-ACTIVATING ENZYME"/>
    <property type="match status" value="1"/>
</dbReference>
<dbReference type="InterPro" id="IPR045851">
    <property type="entry name" value="AMP-bd_C_sf"/>
</dbReference>
<dbReference type="InterPro" id="IPR025110">
    <property type="entry name" value="AMP-bd_C"/>
</dbReference>
<feature type="domain" description="AMP-dependent synthetase/ligase" evidence="5">
    <location>
        <begin position="23"/>
        <end position="401"/>
    </location>
</feature>
<dbReference type="EMBL" id="DWVP01000001">
    <property type="protein sequence ID" value="HJC84011.1"/>
    <property type="molecule type" value="Genomic_DNA"/>
</dbReference>
<dbReference type="Gene3D" id="3.30.300.30">
    <property type="match status" value="1"/>
</dbReference>
<sequence>MHGLMMDQPLLISSIARHADRLYGDQEIVSFTVDNPRHRYTYRESFSRARRLANALEHRGFERSDRIGTLAWNDYRHFEIYYGVSGSGLVCHTINPRLFADQLLFIIGDAEDKMLFIDPMFVPLIEALAPRLETVPELVVLTDDEHLPETSLDVISYEALIAGESDDYDWPLFDEDTASSLCYTSGTTGNPKGVLYSHRSTVLHSFGVALPDVFNLSSSEVSLPVVPMFHVNAWGIPYATAMTGTKLVFPGPKMGDPTELQALMEEEQVTSAAGVPTVWQGLLAYLEASGKRIDSVKRFIGGGSAVPYALMQQYEEKYGVDLVHAWGMSETSPLGTMFHPTPALRAQDDPAVHEEARASQGVPPFGVELRIVDEDGTELPQDGEAVGPLQIRGPWVASAYYSADGQGTVGADSFTDDGWFDTGDVASISPLGYMHIADRTKDLIKSGGEWISSIDLENHALDHPAVKQAAVIAMPDEKWQERPLLVVVPEDEAKGDALPAASELLGFFDGRVASWWIPDAVSFVDEIPLTATGKISKLTLRKQLDAGDLTVQSPAKA</sequence>
<dbReference type="Gene3D" id="3.40.50.12780">
    <property type="entry name" value="N-terminal domain of ligase-like"/>
    <property type="match status" value="1"/>
</dbReference>
<dbReference type="NCBIfam" id="NF004837">
    <property type="entry name" value="PRK06187.1"/>
    <property type="match status" value="1"/>
</dbReference>
<reference evidence="7" key="2">
    <citation type="submission" date="2021-04" db="EMBL/GenBank/DDBJ databases">
        <authorList>
            <person name="Gilroy R."/>
        </authorList>
    </citation>
    <scope>NUCLEOTIDE SEQUENCE</scope>
    <source>
        <strain evidence="7">ChiHjej13B12-4958</strain>
    </source>
</reference>
<dbReference type="InterPro" id="IPR000873">
    <property type="entry name" value="AMP-dep_synth/lig_dom"/>
</dbReference>
<comment type="caution">
    <text evidence="7">The sequence shown here is derived from an EMBL/GenBank/DDBJ whole genome shotgun (WGS) entry which is preliminary data.</text>
</comment>
<dbReference type="PROSITE" id="PS00455">
    <property type="entry name" value="AMP_BINDING"/>
    <property type="match status" value="1"/>
</dbReference>
<evidence type="ECO:0000256" key="2">
    <source>
        <dbReference type="ARBA" id="ARBA00022598"/>
    </source>
</evidence>
<reference evidence="7" key="1">
    <citation type="journal article" date="2021" name="PeerJ">
        <title>Extensive microbial diversity within the chicken gut microbiome revealed by metagenomics and culture.</title>
        <authorList>
            <person name="Gilroy R."/>
            <person name="Ravi A."/>
            <person name="Getino M."/>
            <person name="Pursley I."/>
            <person name="Horton D.L."/>
            <person name="Alikhan N.F."/>
            <person name="Baker D."/>
            <person name="Gharbi K."/>
            <person name="Hall N."/>
            <person name="Watson M."/>
            <person name="Adriaenssens E.M."/>
            <person name="Foster-Nyarko E."/>
            <person name="Jarju S."/>
            <person name="Secka A."/>
            <person name="Antonio M."/>
            <person name="Oren A."/>
            <person name="Chaudhuri R.R."/>
            <person name="La Ragione R."/>
            <person name="Hildebrand F."/>
            <person name="Pallen M.J."/>
        </authorList>
    </citation>
    <scope>NUCLEOTIDE SEQUENCE</scope>
    <source>
        <strain evidence="7">ChiHjej13B12-4958</strain>
    </source>
</reference>
<dbReference type="GO" id="GO:0006631">
    <property type="term" value="P:fatty acid metabolic process"/>
    <property type="evidence" value="ECO:0007669"/>
    <property type="project" value="UniProtKB-KW"/>
</dbReference>
<accession>A0A9D2TMW6</accession>
<dbReference type="CDD" id="cd12119">
    <property type="entry name" value="ttLC_FACS_AlkK_like"/>
    <property type="match status" value="1"/>
</dbReference>
<dbReference type="FunFam" id="3.30.300.30:FF:000008">
    <property type="entry name" value="2,3-dihydroxybenzoate-AMP ligase"/>
    <property type="match status" value="1"/>
</dbReference>
<name>A0A9D2TMW6_9CORY</name>
<keyword evidence="2 7" id="KW-0436">Ligase</keyword>
<evidence type="ECO:0000313" key="8">
    <source>
        <dbReference type="Proteomes" id="UP000823858"/>
    </source>
</evidence>
<evidence type="ECO:0000256" key="1">
    <source>
        <dbReference type="ARBA" id="ARBA00006432"/>
    </source>
</evidence>
<dbReference type="PANTHER" id="PTHR43859:SF4">
    <property type="entry name" value="BUTANOATE--COA LIGASE AAE1-RELATED"/>
    <property type="match status" value="1"/>
</dbReference>
<dbReference type="InterPro" id="IPR020845">
    <property type="entry name" value="AMP-binding_CS"/>
</dbReference>
<keyword evidence="4" id="KW-0443">Lipid metabolism</keyword>
<evidence type="ECO:0000313" key="7">
    <source>
        <dbReference type="EMBL" id="HJC84011.1"/>
    </source>
</evidence>
<dbReference type="InterPro" id="IPR042099">
    <property type="entry name" value="ANL_N_sf"/>
</dbReference>
<keyword evidence="3" id="KW-0276">Fatty acid metabolism</keyword>
<comment type="similarity">
    <text evidence="1">Belongs to the ATP-dependent AMP-binding enzyme family.</text>
</comment>
<feature type="domain" description="AMP-binding enzyme C-terminal" evidence="6">
    <location>
        <begin position="456"/>
        <end position="534"/>
    </location>
</feature>
<protein>
    <submittedName>
        <fullName evidence="7">Long-chain fatty acid--CoA ligase</fullName>
    </submittedName>
</protein>
<gene>
    <name evidence="7" type="ORF">H9751_00340</name>
</gene>